<name>A0A8J1YB62_OWEFU</name>
<feature type="region of interest" description="Disordered" evidence="1">
    <location>
        <begin position="1624"/>
        <end position="1654"/>
    </location>
</feature>
<feature type="region of interest" description="Disordered" evidence="1">
    <location>
        <begin position="1359"/>
        <end position="1381"/>
    </location>
</feature>
<feature type="region of interest" description="Disordered" evidence="1">
    <location>
        <begin position="1870"/>
        <end position="1974"/>
    </location>
</feature>
<feature type="compositionally biased region" description="Polar residues" evidence="1">
    <location>
        <begin position="653"/>
        <end position="666"/>
    </location>
</feature>
<feature type="compositionally biased region" description="Polar residues" evidence="1">
    <location>
        <begin position="908"/>
        <end position="917"/>
    </location>
</feature>
<feature type="compositionally biased region" description="Polar residues" evidence="1">
    <location>
        <begin position="578"/>
        <end position="590"/>
    </location>
</feature>
<feature type="compositionally biased region" description="Basic and acidic residues" evidence="1">
    <location>
        <begin position="459"/>
        <end position="471"/>
    </location>
</feature>
<feature type="compositionally biased region" description="Polar residues" evidence="1">
    <location>
        <begin position="1"/>
        <end position="12"/>
    </location>
</feature>
<feature type="compositionally biased region" description="Polar residues" evidence="1">
    <location>
        <begin position="1933"/>
        <end position="1944"/>
    </location>
</feature>
<feature type="compositionally biased region" description="Acidic residues" evidence="1">
    <location>
        <begin position="816"/>
        <end position="827"/>
    </location>
</feature>
<feature type="compositionally biased region" description="Basic and acidic residues" evidence="1">
    <location>
        <begin position="719"/>
        <end position="741"/>
    </location>
</feature>
<protein>
    <submittedName>
        <fullName evidence="2">Uncharacterized protein</fullName>
    </submittedName>
</protein>
<feature type="compositionally biased region" description="Basic and acidic residues" evidence="1">
    <location>
        <begin position="852"/>
        <end position="867"/>
    </location>
</feature>
<accession>A0A8J1YB62</accession>
<feature type="compositionally biased region" description="Basic and acidic residues" evidence="1">
    <location>
        <begin position="1901"/>
        <end position="1923"/>
    </location>
</feature>
<feature type="compositionally biased region" description="Basic and acidic residues" evidence="1">
    <location>
        <begin position="1125"/>
        <end position="1150"/>
    </location>
</feature>
<feature type="region of interest" description="Disordered" evidence="1">
    <location>
        <begin position="1"/>
        <end position="28"/>
    </location>
</feature>
<feature type="compositionally biased region" description="Polar residues" evidence="1">
    <location>
        <begin position="1104"/>
        <end position="1113"/>
    </location>
</feature>
<comment type="caution">
    <text evidence="2">The sequence shown here is derived from an EMBL/GenBank/DDBJ whole genome shotgun (WGS) entry which is preliminary data.</text>
</comment>
<feature type="compositionally biased region" description="Basic and acidic residues" evidence="1">
    <location>
        <begin position="1881"/>
        <end position="1892"/>
    </location>
</feature>
<gene>
    <name evidence="2" type="ORF">OFUS_LOCUS8567</name>
</gene>
<feature type="region of interest" description="Disordered" evidence="1">
    <location>
        <begin position="797"/>
        <end position="873"/>
    </location>
</feature>
<feature type="region of interest" description="Disordered" evidence="1">
    <location>
        <begin position="311"/>
        <end position="366"/>
    </location>
</feature>
<feature type="compositionally biased region" description="Polar residues" evidence="1">
    <location>
        <begin position="518"/>
        <end position="546"/>
    </location>
</feature>
<feature type="region of interest" description="Disordered" evidence="1">
    <location>
        <begin position="1393"/>
        <end position="1439"/>
    </location>
</feature>
<evidence type="ECO:0000256" key="1">
    <source>
        <dbReference type="SAM" id="MobiDB-lite"/>
    </source>
</evidence>
<dbReference type="OrthoDB" id="6116385at2759"/>
<feature type="compositionally biased region" description="Basic and acidic residues" evidence="1">
    <location>
        <begin position="1416"/>
        <end position="1434"/>
    </location>
</feature>
<feature type="compositionally biased region" description="Polar residues" evidence="1">
    <location>
        <begin position="386"/>
        <end position="396"/>
    </location>
</feature>
<evidence type="ECO:0000313" key="3">
    <source>
        <dbReference type="Proteomes" id="UP000749559"/>
    </source>
</evidence>
<feature type="compositionally biased region" description="Low complexity" evidence="1">
    <location>
        <begin position="317"/>
        <end position="331"/>
    </location>
</feature>
<feature type="region of interest" description="Disordered" evidence="1">
    <location>
        <begin position="887"/>
        <end position="1212"/>
    </location>
</feature>
<feature type="compositionally biased region" description="Basic and acidic residues" evidence="1">
    <location>
        <begin position="591"/>
        <end position="614"/>
    </location>
</feature>
<feature type="compositionally biased region" description="Basic residues" evidence="1">
    <location>
        <begin position="219"/>
        <end position="233"/>
    </location>
</feature>
<reference evidence="2" key="1">
    <citation type="submission" date="2022-03" db="EMBL/GenBank/DDBJ databases">
        <authorList>
            <person name="Martin C."/>
        </authorList>
    </citation>
    <scope>NUCLEOTIDE SEQUENCE</scope>
</reference>
<feature type="region of interest" description="Disordered" evidence="1">
    <location>
        <begin position="1479"/>
        <end position="1504"/>
    </location>
</feature>
<feature type="compositionally biased region" description="Basic and acidic residues" evidence="1">
    <location>
        <begin position="749"/>
        <end position="769"/>
    </location>
</feature>
<feature type="compositionally biased region" description="Basic and acidic residues" evidence="1">
    <location>
        <begin position="943"/>
        <end position="952"/>
    </location>
</feature>
<keyword evidence="3" id="KW-1185">Reference proteome</keyword>
<sequence>MAEIPNCSNFPGFSSKEMGKPEEQDPTQDYIMLKQKIIQTDMLIKKYSSKCQDYEAASKKLEDTSKKFDKTQRDLESVETQLKACLQEIEPIKKSKMKLEKQRDFQNTLIQDLQEKLNSSEALCKMYESVRHEAEKSSQKVTQEIQSKESTVQELQQQNKKNNSKIHKLESELQKVKADLVEQKKLLHQSNLENKRLEAQVKKMKDKATNHCFSPQRPSPRKLSPRKQQKLSPKRQSLSPRKHQKKVPYHQGADLMSLQPKQRNCTEPEDQMHSDIDDAASTVSDYNDDIERVFRHYGTALLGNLAAVSPLPESGDEAGSSISSSDAESLSQFASQLEAEIDEPTNQDPSISDKLEREAPSNSSHLWKKTIDSSLIKSSAMKHLNLSESETSNDSAPSEPFVTPSEHSESSNEQMGIKNEQYSHIDPVAHDIDPSIDNVDKDMDLSIKDKNPFFNQKQSNKDKASPLHENEAPPPQNEPFKSINDTSDDGPVLDRKGSQQFEVTLLDELRTTYAEPDTTIQEGSKPSSGKHSTVATGDSDSPIVTSRQRHSTAIEEPAMALAKMIGSLSDSSGDEETNITNDSTLKATSLESDKTLSESDSDNKSEHTKSKPDSTSKQTMNSKLSDKHNKTPGVGRRKVKVLADDSPDLMKQMTRSKSLTRLTTGRRNAELSRSKSLIKTLADVAEVEQEENEANANDGDVTEGDQKMNDAEANVADVSESKEVDREGNVVKAKDAVHADVTEGNQEVNDPKLSDVDGTKGDAEVHGAKENNLVDVDAADVTECDEEIEPKTIDIVKANVTESSQEEIEPKSKETVDEDVTEGDEEGNNPKATLDGEKLDVVTNEAQIKQTKLNDSDDAKAKDTKENENEDELTLTFRKTKRLTRQSLKKQKTLKRQNENVQDEIEDANQTSSSTRIKPNDDIENDTYTVDDVSKPNSLNDPVKSKQVKDIPSDFSVINSNATSDKKTIGNPAIDAKEGCESIEAVGPEIPRKCTRSRSKASNSESTDTPHTPSRVTGSNNETNDTTHTPSRVTRSNSESDTPHTPSRVTRSNSESTDTPHTPSRVTRSKKAPLTPKLGDRTPITPSPPKSNIDHLNPIHKTESNQAGVTQEKNQTKTTTTPKPIKPDDHNVSVEANTERNKQNTRDKVAPKSTTPTRITRSRKDKSPSSDNNITTKSPLTPKHTRTRRKKEDESQLDGNDNVNAIVNNESDDTVVIADNENAATNADSENTSTVSDNNRIPVVAQNVNPVTNTQNIEAKDNIMETLKCEKDMDSTSINNLEKVKEESKIDTKTNLKCEQTKINPENSDTINKTATTKKSEDSTIIKEDRIYETTELKDHKTSSQSTLNASTLNIEKSENKTVDSVENDDAVTTEAKKTDDVDDIIGSSEAECSELKDDRTPPECTLDASILSTDDNEKSRDKAAIEKDKKENNTIDTLGKSVDANESINSTKPAISDSITNSDLKANTKITNSCDQTLSNVDDILPSDNDHSPVVDDPLPDENNSLIDSHDSVDSPSRELDLGGTQKFEVSLEKIYSTTDRNEQEQPKVFLATKNSNDVDLSDTDVAKETINSTKIRTLPEKTISQTLVYVPTKEEMEVNNLNNPPPIKRVSKSAVTVVSPECSGIPANDSNRAFTPGSNDSNDSNQSNDSLYSVGKHSFVSNLPMSPQENLSVVSPVSSLPSNAELPLSPLSTSPIEELQDAVSPFREGLIDNNVGHSPIRTPSIFSSMTLLPAISPLPGTPNPKRNKKRPPKSPSPHVFHTHAPVGAIQVKPHPIEKITTIVGEGEHEGVNWKTTKGKQNTVMEQVSSGNLSSRAAALQILKSKKGKKSKKLEIFNKDELESRGIQAQKAQIVVRLQQANVKKVFNEHEVPSVGHTGKSLDHVEVDKQSKSKQKLKRKSQETLTHDQPKCAKNDAGDKPGRKTRKRKSGETIQGINFVPSSETDERAPKKKKQRGKKGEAEATVAASDNSSVKKNIKQMSYAVGKTIADTQIRKYSRDNLIKLPEVLKALRNVPIETISERLAQSVHTFEADLMLTLFTRCSGKGEVNTPILVEHDVRLLHLVDHLGTEHPDVEFVDMVLHNLEVCFKKKLGVIVLGKVSICRFYAALCRHHGNLERARVFAYNVLKNKYSGFMPGLTAMAAVWPDIFNHRGKGRNIGVAFEHILMSCLDSTKQKHAKILKVLTRILDWKPPKLTNERLFGVFIKSLEVSADKKPCNDDYLFGDCAAIELLSKFSTWVEIDCALLQKHILPTIDNYLTLLGDKNNDVTKEIPNAVECHVKHLVHLLGELLYGAPPSEKVNVCNMVNTLSGVLEYTEIVPQEISEAVIETLLKLSPYQPVVIATKCYKWTNSTTKVISKHIQDLIEIFWDFYKDDLCYIPRPVFETNDT</sequence>
<organism evidence="2 3">
    <name type="scientific">Owenia fusiformis</name>
    <name type="common">Polychaete worm</name>
    <dbReference type="NCBI Taxonomy" id="6347"/>
    <lineage>
        <taxon>Eukaryota</taxon>
        <taxon>Metazoa</taxon>
        <taxon>Spiralia</taxon>
        <taxon>Lophotrochozoa</taxon>
        <taxon>Annelida</taxon>
        <taxon>Polychaeta</taxon>
        <taxon>Sedentaria</taxon>
        <taxon>Canalipalpata</taxon>
        <taxon>Sabellida</taxon>
        <taxon>Oweniida</taxon>
        <taxon>Oweniidae</taxon>
        <taxon>Owenia</taxon>
    </lineage>
</organism>
<feature type="compositionally biased region" description="Polar residues" evidence="1">
    <location>
        <begin position="1000"/>
        <end position="1066"/>
    </location>
</feature>
<dbReference type="EMBL" id="CAIIXF020000004">
    <property type="protein sequence ID" value="CAH1782087.1"/>
    <property type="molecule type" value="Genomic_DNA"/>
</dbReference>
<feature type="compositionally biased region" description="Polar residues" evidence="1">
    <location>
        <begin position="1169"/>
        <end position="1179"/>
    </location>
</feature>
<feature type="compositionally biased region" description="Low complexity" evidence="1">
    <location>
        <begin position="1640"/>
        <end position="1652"/>
    </location>
</feature>
<feature type="compositionally biased region" description="Polar residues" evidence="1">
    <location>
        <begin position="1197"/>
        <end position="1209"/>
    </location>
</feature>
<feature type="region of interest" description="Disordered" evidence="1">
    <location>
        <begin position="1738"/>
        <end position="1759"/>
    </location>
</feature>
<dbReference type="Proteomes" id="UP000749559">
    <property type="component" value="Unassembled WGS sequence"/>
</dbReference>
<feature type="region of interest" description="Disordered" evidence="1">
    <location>
        <begin position="201"/>
        <end position="272"/>
    </location>
</feature>
<proteinExistence type="predicted"/>
<feature type="region of interest" description="Disordered" evidence="1">
    <location>
        <begin position="385"/>
        <end position="414"/>
    </location>
</feature>
<feature type="compositionally biased region" description="Polar residues" evidence="1">
    <location>
        <begin position="1630"/>
        <end position="1639"/>
    </location>
</feature>
<evidence type="ECO:0000313" key="2">
    <source>
        <dbReference type="EMBL" id="CAH1782087.1"/>
    </source>
</evidence>
<feature type="region of interest" description="Disordered" evidence="1">
    <location>
        <begin position="568"/>
        <end position="771"/>
    </location>
</feature>
<feature type="region of interest" description="Disordered" evidence="1">
    <location>
        <begin position="452"/>
        <end position="552"/>
    </location>
</feature>